<dbReference type="EMBL" id="JANBVB010000246">
    <property type="protein sequence ID" value="KAJ2895883.1"/>
    <property type="molecule type" value="Genomic_DNA"/>
</dbReference>
<name>A0ACC1M5X1_9FUNG</name>
<evidence type="ECO:0000313" key="1">
    <source>
        <dbReference type="EMBL" id="KAJ2895883.1"/>
    </source>
</evidence>
<dbReference type="Proteomes" id="UP001139981">
    <property type="component" value="Unassembled WGS sequence"/>
</dbReference>
<accession>A0ACC1M5X1</accession>
<evidence type="ECO:0000313" key="2">
    <source>
        <dbReference type="Proteomes" id="UP001139981"/>
    </source>
</evidence>
<sequence>MFEAEVAGLNALRQNGAFRVPQPLGVGQARAGVFIVTEFIQLEPLRDQRAFGRQLAAMHKVKGPLHFGFDIDNYIGTTPQLNNWQETWTAFLHMRLKFQFDRAPFPKESQRLAEKLLANLPTFFQGLDDIVPSMIHGDMWINNCGVDKQGQSVLFDPAVYWGHHESELGSMRMFGRFDDELYEEYHALIPKAPGFDERVEIYELYHLVNHLNMFGLAYLDRCTSLLQSICSHI</sequence>
<proteinExistence type="predicted"/>
<gene>
    <name evidence="1" type="ORF">IWW38_002179</name>
</gene>
<organism evidence="1 2">
    <name type="scientific">Coemansia aciculifera</name>
    <dbReference type="NCBI Taxonomy" id="417176"/>
    <lineage>
        <taxon>Eukaryota</taxon>
        <taxon>Fungi</taxon>
        <taxon>Fungi incertae sedis</taxon>
        <taxon>Zoopagomycota</taxon>
        <taxon>Kickxellomycotina</taxon>
        <taxon>Kickxellomycetes</taxon>
        <taxon>Kickxellales</taxon>
        <taxon>Kickxellaceae</taxon>
        <taxon>Coemansia</taxon>
    </lineage>
</organism>
<reference evidence="1" key="1">
    <citation type="submission" date="2022-07" db="EMBL/GenBank/DDBJ databases">
        <title>Phylogenomic reconstructions and comparative analyses of Kickxellomycotina fungi.</title>
        <authorList>
            <person name="Reynolds N.K."/>
            <person name="Stajich J.E."/>
            <person name="Barry K."/>
            <person name="Grigoriev I.V."/>
            <person name="Crous P."/>
            <person name="Smith M.E."/>
        </authorList>
    </citation>
    <scope>NUCLEOTIDE SEQUENCE</scope>
    <source>
        <strain evidence="1">CBS 190363</strain>
    </source>
</reference>
<protein>
    <submittedName>
        <fullName evidence="1">Uncharacterized protein</fullName>
    </submittedName>
</protein>
<comment type="caution">
    <text evidence="1">The sequence shown here is derived from an EMBL/GenBank/DDBJ whole genome shotgun (WGS) entry which is preliminary data.</text>
</comment>
<keyword evidence="2" id="KW-1185">Reference proteome</keyword>